<dbReference type="Proteomes" id="UP001157502">
    <property type="component" value="Chromosome 26"/>
</dbReference>
<gene>
    <name evidence="1" type="ORF">DPEC_G00286430</name>
</gene>
<organism evidence="1 2">
    <name type="scientific">Dallia pectoralis</name>
    <name type="common">Alaska blackfish</name>
    <dbReference type="NCBI Taxonomy" id="75939"/>
    <lineage>
        <taxon>Eukaryota</taxon>
        <taxon>Metazoa</taxon>
        <taxon>Chordata</taxon>
        <taxon>Craniata</taxon>
        <taxon>Vertebrata</taxon>
        <taxon>Euteleostomi</taxon>
        <taxon>Actinopterygii</taxon>
        <taxon>Neopterygii</taxon>
        <taxon>Teleostei</taxon>
        <taxon>Protacanthopterygii</taxon>
        <taxon>Esociformes</taxon>
        <taxon>Umbridae</taxon>
        <taxon>Dallia</taxon>
    </lineage>
</organism>
<keyword evidence="2" id="KW-1185">Reference proteome</keyword>
<sequence>MLPSTGRVKLNRNVLKIDGSNLPRRRRSLHLLSADPNSISNAPDCTLLPSKVTIHGDSGLVDPDSHFVKSGNNVILNSGREHGHPHSPRTVVEKTPCGSAESGEEHTPADPVGACEGMAPAKRNGLKCMGPLGTVSDFEVKLDPYTTGQYVQATGEYVQATGEGPLTRSKSATISSGAVVGHNALCCRLQVALCFCCGVSNNTRAEKPETRNPGSSMGLKSRHVSYYIKSGLSGKPRGRPIRSGAAGLQTVLPANKTNRESVHGITGSTERSEKIYCSNQTVKKTHQARAEKTRNRNPVRATLKPLKEQGRKIKLEVKKVQAVVSVESAGIQPRSTYTQDAGQDADAGQDITRIFSLPNGTSNIYRSPIVESSHPKPCGAQQSVGRVVRTSCCALCGEVKYTPPKRKIRPRAEPVGVSGRSGADAHTRVAGSEKPKVRVKTRRTNTCTVKAQKNAVIWIEKYPQVKLCDVAQVCDVMVGDSSCLLPTELITNKVVRCFKQDYRREGTLLGPSCSGGDHGSEITGELPVRKTSHYHSQCGQRYGLLQDLSNHQYTPTQEHRLTGVSTDHSASPVAVGDGTFESFNVRFASLSLGQRRMKSGASEAETRDVGSLEHSRTGSDVAEAEGTSDVTAGKPVAKRMRSAFVHGDVTEQKQQSNVNGQALDSGLATSSVRANGEDPELPCDVKPVHALVGIISDISVAQNCSQRPEVEWDDGSPEFPAVEALYTCLEDGLEEDPGMFSCRRVETYTRRLPLSCARTYLTWPFPQPDPTRFPSETSPVDDASRTLTAPVESGPSAGCCGAEALMHGGGPPLVSAEGAGVSAPRGALSELSTQASQQALAHTGLEAAREEGGGDKKVGEEKDSGNAAEEKSLDGNNACVSPPPKTSISPILTPPEDQTDTGVDYFFFSSLSQDSTKPFVSSLSPPVSAFSPPTDGSDAPRSSTASPVPASTPLSLALRRDTVTLCPPRPVCISQNKQRTTNQFAETSLLPGLSRNSAESSVLSPSSFFLLPHEESVTFQEQSLDGDDQKGETARRRDQRDDLEVSTSTRSSSPENQDQPSRDEKNKRRSVPLSRSRESGDKATSTVAPEILRGRIPRLRITRLRLPTRRCSDDNADDGQENEMLRKNREDQKENLPGTAVVVTQARPSTIDEEDDGRGDAESDECGQLQSSVVVNQESVVKTQSKLFNNQIKATSCTKVRTENQEAGVVTSSRSPSQHQEVEVSEGSKFQAAIDTKADLLDEFTAYKQDILVLDVLLDDPELFSSVPQDSVQGLGPTWRKRAPGARTNISAARDDATRVSWASEKSSTTCTEGTAGSKANQRRINQFKGEQSAGSSWSPAARSSPIHSPVHNSSSWPPADQALCLGQRDTDWNNNRFSPGQPGVSERAPAILTVRSSNGILPPLMTGKSWCHGRNAPSTAAETGPQRHFDTYCKYYFSLSGCFHKNCWFLHVPKKGDEKFCVDAVLRLVRASDPVCLLRAVSVFTSYYRSSPPDVFYTPLLLTSLLSALLRAGYLSDIINVLQISTAHNLLPSSELLLALFDYVREKDQSVLPVLIQLTSKSPLTHPTKSASNSTTQPGNLRSFVSPGAQSLTRALMDLELCAQNEDWGGLGVVFHVVCRSHRSLAELQHFSGQVAIALLTDSKDKLALPFGTFSETVHQETENWDNSLVKSFLGRIGVSLMCRYHKTQQWTKGQRLVEVLSRLKVNYSFLKGLFGNEDGATRCRLITIATELLLRSNSVEGALNTLRDNGWFLSSGVWPCSVEDLTERRDVLVQLAEKTSHRDTLEILTNLPGLKEPAELADASVHENLFNRHLKSCVDRQSVTVAADTLNFMLSKDIAVHLPLLHDLLHKLGKQNVWLRARALFKQALSLGYYPGVKALPGSLTVPCSLGVMEMALAFEMVITLNAATILNTEDKPQTITVTLKRSGEKESEYLAAGSCLLSAAIVPNPKLTVHYTAVSSCQEQLFTVDGQTARRWLRHNHTWANDVWTGIDQHSPSVEENKCSL</sequence>
<name>A0ACC2FK72_DALPE</name>
<accession>A0ACC2FK72</accession>
<evidence type="ECO:0000313" key="1">
    <source>
        <dbReference type="EMBL" id="KAJ7991683.1"/>
    </source>
</evidence>
<proteinExistence type="predicted"/>
<comment type="caution">
    <text evidence="1">The sequence shown here is derived from an EMBL/GenBank/DDBJ whole genome shotgun (WGS) entry which is preliminary data.</text>
</comment>
<dbReference type="EMBL" id="CM055753">
    <property type="protein sequence ID" value="KAJ7991683.1"/>
    <property type="molecule type" value="Genomic_DNA"/>
</dbReference>
<protein>
    <submittedName>
        <fullName evidence="1">Uncharacterized protein</fullName>
    </submittedName>
</protein>
<evidence type="ECO:0000313" key="2">
    <source>
        <dbReference type="Proteomes" id="UP001157502"/>
    </source>
</evidence>
<reference evidence="1" key="1">
    <citation type="submission" date="2021-05" db="EMBL/GenBank/DDBJ databases">
        <authorList>
            <person name="Pan Q."/>
            <person name="Jouanno E."/>
            <person name="Zahm M."/>
            <person name="Klopp C."/>
            <person name="Cabau C."/>
            <person name="Louis A."/>
            <person name="Berthelot C."/>
            <person name="Parey E."/>
            <person name="Roest Crollius H."/>
            <person name="Montfort J."/>
            <person name="Robinson-Rechavi M."/>
            <person name="Bouchez O."/>
            <person name="Lampietro C."/>
            <person name="Lopez Roques C."/>
            <person name="Donnadieu C."/>
            <person name="Postlethwait J."/>
            <person name="Bobe J."/>
            <person name="Dillon D."/>
            <person name="Chandos A."/>
            <person name="von Hippel F."/>
            <person name="Guiguen Y."/>
        </authorList>
    </citation>
    <scope>NUCLEOTIDE SEQUENCE</scope>
    <source>
        <strain evidence="1">YG-Jan2019</strain>
    </source>
</reference>